<protein>
    <submittedName>
        <fullName evidence="2">Uncharacterized protein</fullName>
    </submittedName>
</protein>
<reference evidence="2" key="1">
    <citation type="journal article" date="2020" name="Nature">
        <title>Giant virus diversity and host interactions through global metagenomics.</title>
        <authorList>
            <person name="Schulz F."/>
            <person name="Roux S."/>
            <person name="Paez-Espino D."/>
            <person name="Jungbluth S."/>
            <person name="Walsh D.A."/>
            <person name="Denef V.J."/>
            <person name="McMahon K.D."/>
            <person name="Konstantinidis K.T."/>
            <person name="Eloe-Fadrosh E.A."/>
            <person name="Kyrpides N.C."/>
            <person name="Woyke T."/>
        </authorList>
    </citation>
    <scope>NUCLEOTIDE SEQUENCE</scope>
    <source>
        <strain evidence="2">GVMAG-M-3300023184-13</strain>
    </source>
</reference>
<accession>A0A6C0HNK3</accession>
<evidence type="ECO:0000256" key="1">
    <source>
        <dbReference type="SAM" id="MobiDB-lite"/>
    </source>
</evidence>
<proteinExistence type="predicted"/>
<sequence length="327" mass="37626">MNNAPLKYKYNNNNNNNNNNTNTNNNSHARGGGGKDMNGLGGPYNVYKYYNEWDDDTIHPKKQRCMCIDFQDANDFNKNSRCEKTAIKGSDFCDKHQNCVSYLRNFLSGSEPEFQPQLWSNPYIEGSHNCYSYFLNRQMRAVKEKCQEICLLKNKKGCPQNDSECSDLKQQPGDYDLLKRTGSDKDKQRIYRCPQMQKKILTDNASIYPIAFNKQCPANYYKGAMVIDSGVGYGFKQTGNNSNSSNNSKKGEGNTFHFYRQDNDGKWSHKPGISSVDNKDASNKLIYVPHFANRDYRKEGDDDSLYYNEFCGYYCIPTNQSEHKKLV</sequence>
<evidence type="ECO:0000313" key="2">
    <source>
        <dbReference type="EMBL" id="QHT81736.1"/>
    </source>
</evidence>
<organism evidence="2">
    <name type="scientific">viral metagenome</name>
    <dbReference type="NCBI Taxonomy" id="1070528"/>
    <lineage>
        <taxon>unclassified sequences</taxon>
        <taxon>metagenomes</taxon>
        <taxon>organismal metagenomes</taxon>
    </lineage>
</organism>
<name>A0A6C0HNK3_9ZZZZ</name>
<dbReference type="AlphaFoldDB" id="A0A6C0HNK3"/>
<feature type="compositionally biased region" description="Low complexity" evidence="1">
    <location>
        <begin position="11"/>
        <end position="26"/>
    </location>
</feature>
<dbReference type="EMBL" id="MN739989">
    <property type="protein sequence ID" value="QHT81736.1"/>
    <property type="molecule type" value="Genomic_DNA"/>
</dbReference>
<feature type="region of interest" description="Disordered" evidence="1">
    <location>
        <begin position="1"/>
        <end position="36"/>
    </location>
</feature>